<protein>
    <submittedName>
        <fullName evidence="1">Uncharacterized protein</fullName>
    </submittedName>
</protein>
<name>A0A4U0U474_9PEZI</name>
<dbReference type="EMBL" id="NAJP01000111">
    <property type="protein sequence ID" value="TKA29332.1"/>
    <property type="molecule type" value="Genomic_DNA"/>
</dbReference>
<comment type="caution">
    <text evidence="1">The sequence shown here is derived from an EMBL/GenBank/DDBJ whole genome shotgun (WGS) entry which is preliminary data.</text>
</comment>
<gene>
    <name evidence="1" type="ORF">B0A54_15932</name>
</gene>
<reference evidence="1 2" key="1">
    <citation type="submission" date="2017-03" db="EMBL/GenBank/DDBJ databases">
        <title>Genomes of endolithic fungi from Antarctica.</title>
        <authorList>
            <person name="Coleine C."/>
            <person name="Masonjones S."/>
            <person name="Stajich J.E."/>
        </authorList>
    </citation>
    <scope>NUCLEOTIDE SEQUENCE [LARGE SCALE GENOMIC DNA]</scope>
    <source>
        <strain evidence="1 2">CCFEE 5311</strain>
    </source>
</reference>
<accession>A0A4U0U474</accession>
<evidence type="ECO:0000313" key="1">
    <source>
        <dbReference type="EMBL" id="TKA29332.1"/>
    </source>
</evidence>
<evidence type="ECO:0000313" key="2">
    <source>
        <dbReference type="Proteomes" id="UP000310066"/>
    </source>
</evidence>
<organism evidence="1 2">
    <name type="scientific">Friedmanniomyces endolithicus</name>
    <dbReference type="NCBI Taxonomy" id="329885"/>
    <lineage>
        <taxon>Eukaryota</taxon>
        <taxon>Fungi</taxon>
        <taxon>Dikarya</taxon>
        <taxon>Ascomycota</taxon>
        <taxon>Pezizomycotina</taxon>
        <taxon>Dothideomycetes</taxon>
        <taxon>Dothideomycetidae</taxon>
        <taxon>Mycosphaerellales</taxon>
        <taxon>Teratosphaeriaceae</taxon>
        <taxon>Friedmanniomyces</taxon>
    </lineage>
</organism>
<dbReference type="Proteomes" id="UP000310066">
    <property type="component" value="Unassembled WGS sequence"/>
</dbReference>
<dbReference type="AlphaFoldDB" id="A0A4U0U474"/>
<proteinExistence type="predicted"/>
<sequence>MVYHHIIGLLRCRSLHAQASKSADTSDKSCDLKLHMLHHYVGQADIELSRLLASQQALLEQKEAGSRLVELLEREMVHNREAEVKLLQCYREELKKLPEERADEPVNITQEREALEEYKEYVEEMADKGEQLQSYVVEEGRRIQVLLQQLADTSEAISVAQIASAEAKRSEAECRVQDEEKKLAI</sequence>